<dbReference type="AlphaFoldDB" id="A0A841G0L2"/>
<keyword evidence="2" id="KW-0238">DNA-binding</keyword>
<dbReference type="PANTHER" id="PTHR39168:SF1">
    <property type="entry name" value="TRANSCRIPTIONAL REGULATORY PROTEIN"/>
    <property type="match status" value="1"/>
</dbReference>
<evidence type="ECO:0000313" key="2">
    <source>
        <dbReference type="EMBL" id="MBB6039478.1"/>
    </source>
</evidence>
<feature type="domain" description="HTH arsR-type" evidence="1">
    <location>
        <begin position="1"/>
        <end position="96"/>
    </location>
</feature>
<dbReference type="NCBIfam" id="NF033788">
    <property type="entry name" value="HTH_metalloreg"/>
    <property type="match status" value="1"/>
</dbReference>
<dbReference type="RefSeq" id="WP_184792555.1">
    <property type="nucleotide sequence ID" value="NZ_BONT01000084.1"/>
</dbReference>
<dbReference type="SMART" id="SM00418">
    <property type="entry name" value="HTH_ARSR"/>
    <property type="match status" value="1"/>
</dbReference>
<organism evidence="2 3">
    <name type="scientific">Phytomonospora endophytica</name>
    <dbReference type="NCBI Taxonomy" id="714109"/>
    <lineage>
        <taxon>Bacteria</taxon>
        <taxon>Bacillati</taxon>
        <taxon>Actinomycetota</taxon>
        <taxon>Actinomycetes</taxon>
        <taxon>Micromonosporales</taxon>
        <taxon>Micromonosporaceae</taxon>
        <taxon>Phytomonospora</taxon>
    </lineage>
</organism>
<dbReference type="PROSITE" id="PS50987">
    <property type="entry name" value="HTH_ARSR_2"/>
    <property type="match status" value="1"/>
</dbReference>
<comment type="caution">
    <text evidence="2">The sequence shown here is derived from an EMBL/GenBank/DDBJ whole genome shotgun (WGS) entry which is preliminary data.</text>
</comment>
<protein>
    <submittedName>
        <fullName evidence="2">DNA-binding transcriptional ArsR family regulator</fullName>
    </submittedName>
</protein>
<dbReference type="GO" id="GO:0003677">
    <property type="term" value="F:DNA binding"/>
    <property type="evidence" value="ECO:0007669"/>
    <property type="project" value="UniProtKB-KW"/>
</dbReference>
<dbReference type="GO" id="GO:0097063">
    <property type="term" value="F:cadmium ion sensor activity"/>
    <property type="evidence" value="ECO:0007669"/>
    <property type="project" value="TreeGrafter"/>
</dbReference>
<gene>
    <name evidence="2" type="ORF">HNR73_007373</name>
</gene>
<dbReference type="GO" id="GO:0046686">
    <property type="term" value="P:response to cadmium ion"/>
    <property type="evidence" value="ECO:0007669"/>
    <property type="project" value="TreeGrafter"/>
</dbReference>
<evidence type="ECO:0000313" key="3">
    <source>
        <dbReference type="Proteomes" id="UP000548476"/>
    </source>
</evidence>
<dbReference type="PANTHER" id="PTHR39168">
    <property type="entry name" value="TRANSCRIPTIONAL REGULATOR-RELATED"/>
    <property type="match status" value="1"/>
</dbReference>
<dbReference type="GO" id="GO:0010288">
    <property type="term" value="P:response to lead ion"/>
    <property type="evidence" value="ECO:0007669"/>
    <property type="project" value="TreeGrafter"/>
</dbReference>
<dbReference type="CDD" id="cd00090">
    <property type="entry name" value="HTH_ARSR"/>
    <property type="match status" value="1"/>
</dbReference>
<dbReference type="Proteomes" id="UP000548476">
    <property type="component" value="Unassembled WGS sequence"/>
</dbReference>
<dbReference type="InterPro" id="IPR001845">
    <property type="entry name" value="HTH_ArsR_DNA-bd_dom"/>
</dbReference>
<sequence length="237" mass="25974">MTDPQAAPLAELASVLADRTRVAILLALLDGRAWTAGELARHAQVAPSTVSGHLTRLADARFVTYYRQGRHSYVRITDPEVAELLENLTARLETPAPKVTSLRASNRQRALAAARTCYDHLAGRLGVAVAEALVREKLVSVGDHPALTDDGERWFADLGVDLTELRRKRRPILRECIDWTERRPHLAGAAASGLREAVTSRTWVVPVGDTRGLRITDEGYAAFADLLGLTREELKVG</sequence>
<dbReference type="InterPro" id="IPR052543">
    <property type="entry name" value="HTH_Metal-responsive_Reg"/>
</dbReference>
<keyword evidence="3" id="KW-1185">Reference proteome</keyword>
<dbReference type="Gene3D" id="1.10.10.10">
    <property type="entry name" value="Winged helix-like DNA-binding domain superfamily/Winged helix DNA-binding domain"/>
    <property type="match status" value="1"/>
</dbReference>
<dbReference type="InterPro" id="IPR011991">
    <property type="entry name" value="ArsR-like_HTH"/>
</dbReference>
<name>A0A841G0L2_9ACTN</name>
<dbReference type="SUPFAM" id="SSF46785">
    <property type="entry name" value="Winged helix' DNA-binding domain"/>
    <property type="match status" value="1"/>
</dbReference>
<dbReference type="GO" id="GO:0032791">
    <property type="term" value="F:lead ion binding"/>
    <property type="evidence" value="ECO:0007669"/>
    <property type="project" value="TreeGrafter"/>
</dbReference>
<dbReference type="GO" id="GO:0003700">
    <property type="term" value="F:DNA-binding transcription factor activity"/>
    <property type="evidence" value="ECO:0007669"/>
    <property type="project" value="InterPro"/>
</dbReference>
<dbReference type="PRINTS" id="PR00778">
    <property type="entry name" value="HTHARSR"/>
</dbReference>
<proteinExistence type="predicted"/>
<reference evidence="2 3" key="1">
    <citation type="submission" date="2020-08" db="EMBL/GenBank/DDBJ databases">
        <title>Genomic Encyclopedia of Type Strains, Phase IV (KMG-IV): sequencing the most valuable type-strain genomes for metagenomic binning, comparative biology and taxonomic classification.</title>
        <authorList>
            <person name="Goeker M."/>
        </authorList>
    </citation>
    <scope>NUCLEOTIDE SEQUENCE [LARGE SCALE GENOMIC DNA]</scope>
    <source>
        <strain evidence="2 3">YIM 65646</strain>
    </source>
</reference>
<dbReference type="EMBL" id="JACHGT010000022">
    <property type="protein sequence ID" value="MBB6039478.1"/>
    <property type="molecule type" value="Genomic_DNA"/>
</dbReference>
<evidence type="ECO:0000259" key="1">
    <source>
        <dbReference type="PROSITE" id="PS50987"/>
    </source>
</evidence>
<dbReference type="Pfam" id="PF12840">
    <property type="entry name" value="HTH_20"/>
    <property type="match status" value="1"/>
</dbReference>
<dbReference type="InterPro" id="IPR036390">
    <property type="entry name" value="WH_DNA-bd_sf"/>
</dbReference>
<accession>A0A841G0L2</accession>
<dbReference type="InterPro" id="IPR036388">
    <property type="entry name" value="WH-like_DNA-bd_sf"/>
</dbReference>